<dbReference type="SUPFAM" id="SSF46894">
    <property type="entry name" value="C-terminal effector domain of the bipartite response regulators"/>
    <property type="match status" value="1"/>
</dbReference>
<dbReference type="Pfam" id="PF00072">
    <property type="entry name" value="Response_reg"/>
    <property type="match status" value="1"/>
</dbReference>
<dbReference type="EMBL" id="FRCS01000026">
    <property type="protein sequence ID" value="SHN47669.1"/>
    <property type="molecule type" value="Genomic_DNA"/>
</dbReference>
<dbReference type="PROSITE" id="PS00622">
    <property type="entry name" value="HTH_LUXR_1"/>
    <property type="match status" value="1"/>
</dbReference>
<dbReference type="GO" id="GO:0000160">
    <property type="term" value="P:phosphorelay signal transduction system"/>
    <property type="evidence" value="ECO:0007669"/>
    <property type="project" value="InterPro"/>
</dbReference>
<dbReference type="InterPro" id="IPR016032">
    <property type="entry name" value="Sig_transdc_resp-reg_C-effctor"/>
</dbReference>
<keyword evidence="9" id="KW-1185">Reference proteome</keyword>
<dbReference type="InterPro" id="IPR001789">
    <property type="entry name" value="Sig_transdc_resp-reg_receiver"/>
</dbReference>
<evidence type="ECO:0000256" key="5">
    <source>
        <dbReference type="PROSITE-ProRule" id="PRU00169"/>
    </source>
</evidence>
<dbReference type="InterPro" id="IPR000792">
    <property type="entry name" value="Tscrpt_reg_LuxR_C"/>
</dbReference>
<dbReference type="GO" id="GO:0003677">
    <property type="term" value="F:DNA binding"/>
    <property type="evidence" value="ECO:0007669"/>
    <property type="project" value="UniProtKB-KW"/>
</dbReference>
<sequence length="216" mass="23445">MRLLIAEDQLLLREGLVRLFQDRGHEVVAAFGDAERVLPTIEDEHPDLVLLDVKMPPTYTDEGTRTALAIKRTSPEVGVLVLSGHIDRTHTADLVGLGGFGYLLKDRVLNVREFVAAATRVAEGGSALDPEVVGALMTARADADPLASLSTREREVLGLMAEGLNNPAIARRLTVSERTVEGHVRHVMLKLDLAESEDGHRRVLAVLAYLRSGSCA</sequence>
<protein>
    <submittedName>
        <fullName evidence="8">DNA-binding response regulator, NarL/FixJ family, contains REC and HTH domains</fullName>
    </submittedName>
</protein>
<dbReference type="GO" id="GO:0006355">
    <property type="term" value="P:regulation of DNA-templated transcription"/>
    <property type="evidence" value="ECO:0007669"/>
    <property type="project" value="InterPro"/>
</dbReference>
<dbReference type="CDD" id="cd17535">
    <property type="entry name" value="REC_NarL-like"/>
    <property type="match status" value="1"/>
</dbReference>
<dbReference type="SUPFAM" id="SSF52172">
    <property type="entry name" value="CheY-like"/>
    <property type="match status" value="1"/>
</dbReference>
<dbReference type="SMART" id="SM00448">
    <property type="entry name" value="REC"/>
    <property type="match status" value="1"/>
</dbReference>
<evidence type="ECO:0000256" key="1">
    <source>
        <dbReference type="ARBA" id="ARBA00022553"/>
    </source>
</evidence>
<keyword evidence="2" id="KW-0805">Transcription regulation</keyword>
<dbReference type="InterPro" id="IPR039420">
    <property type="entry name" value="WalR-like"/>
</dbReference>
<feature type="modified residue" description="4-aspartylphosphate" evidence="5">
    <location>
        <position position="52"/>
    </location>
</feature>
<evidence type="ECO:0000256" key="2">
    <source>
        <dbReference type="ARBA" id="ARBA00023015"/>
    </source>
</evidence>
<evidence type="ECO:0000259" key="7">
    <source>
        <dbReference type="PROSITE" id="PS50110"/>
    </source>
</evidence>
<dbReference type="CDD" id="cd06170">
    <property type="entry name" value="LuxR_C_like"/>
    <property type="match status" value="1"/>
</dbReference>
<evidence type="ECO:0000256" key="3">
    <source>
        <dbReference type="ARBA" id="ARBA00023125"/>
    </source>
</evidence>
<keyword evidence="1 5" id="KW-0597">Phosphoprotein</keyword>
<dbReference type="RefSeq" id="WP_073265754.1">
    <property type="nucleotide sequence ID" value="NZ_FRCS01000026.1"/>
</dbReference>
<dbReference type="STRING" id="134849.SAMN05443668_12651"/>
<evidence type="ECO:0000313" key="8">
    <source>
        <dbReference type="EMBL" id="SHN47669.1"/>
    </source>
</evidence>
<dbReference type="InterPro" id="IPR011006">
    <property type="entry name" value="CheY-like_superfamily"/>
</dbReference>
<dbReference type="PANTHER" id="PTHR43214">
    <property type="entry name" value="TWO-COMPONENT RESPONSE REGULATOR"/>
    <property type="match status" value="1"/>
</dbReference>
<keyword evidence="3 8" id="KW-0238">DNA-binding</keyword>
<organism evidence="8 9">
    <name type="scientific">Cryptosporangium aurantiacum</name>
    <dbReference type="NCBI Taxonomy" id="134849"/>
    <lineage>
        <taxon>Bacteria</taxon>
        <taxon>Bacillati</taxon>
        <taxon>Actinomycetota</taxon>
        <taxon>Actinomycetes</taxon>
        <taxon>Cryptosporangiales</taxon>
        <taxon>Cryptosporangiaceae</taxon>
        <taxon>Cryptosporangium</taxon>
    </lineage>
</organism>
<dbReference type="InterPro" id="IPR058245">
    <property type="entry name" value="NreC/VraR/RcsB-like_REC"/>
</dbReference>
<accession>A0A1M7RN77</accession>
<keyword evidence="4" id="KW-0804">Transcription</keyword>
<evidence type="ECO:0000313" key="9">
    <source>
        <dbReference type="Proteomes" id="UP000184440"/>
    </source>
</evidence>
<feature type="domain" description="Response regulatory" evidence="7">
    <location>
        <begin position="2"/>
        <end position="120"/>
    </location>
</feature>
<dbReference type="Pfam" id="PF00196">
    <property type="entry name" value="GerE"/>
    <property type="match status" value="1"/>
</dbReference>
<dbReference type="PROSITE" id="PS50043">
    <property type="entry name" value="HTH_LUXR_2"/>
    <property type="match status" value="1"/>
</dbReference>
<dbReference type="SMART" id="SM00421">
    <property type="entry name" value="HTH_LUXR"/>
    <property type="match status" value="1"/>
</dbReference>
<dbReference type="Proteomes" id="UP000184440">
    <property type="component" value="Unassembled WGS sequence"/>
</dbReference>
<dbReference type="OrthoDB" id="4135368at2"/>
<feature type="domain" description="HTH luxR-type" evidence="6">
    <location>
        <begin position="142"/>
        <end position="213"/>
    </location>
</feature>
<reference evidence="8 9" key="1">
    <citation type="submission" date="2016-11" db="EMBL/GenBank/DDBJ databases">
        <authorList>
            <person name="Jaros S."/>
            <person name="Januszkiewicz K."/>
            <person name="Wedrychowicz H."/>
        </authorList>
    </citation>
    <scope>NUCLEOTIDE SEQUENCE [LARGE SCALE GENOMIC DNA]</scope>
    <source>
        <strain evidence="8 9">DSM 46144</strain>
    </source>
</reference>
<name>A0A1M7RN77_9ACTN</name>
<evidence type="ECO:0000256" key="4">
    <source>
        <dbReference type="ARBA" id="ARBA00023163"/>
    </source>
</evidence>
<gene>
    <name evidence="8" type="ORF">SAMN05443668_12651</name>
</gene>
<dbReference type="AlphaFoldDB" id="A0A1M7RN77"/>
<evidence type="ECO:0000259" key="6">
    <source>
        <dbReference type="PROSITE" id="PS50043"/>
    </source>
</evidence>
<dbReference type="Gene3D" id="3.40.50.2300">
    <property type="match status" value="1"/>
</dbReference>
<dbReference type="PROSITE" id="PS50110">
    <property type="entry name" value="RESPONSE_REGULATORY"/>
    <property type="match status" value="1"/>
</dbReference>
<dbReference type="PANTHER" id="PTHR43214:SF24">
    <property type="entry name" value="TRANSCRIPTIONAL REGULATORY PROTEIN NARL-RELATED"/>
    <property type="match status" value="1"/>
</dbReference>
<dbReference type="PRINTS" id="PR00038">
    <property type="entry name" value="HTHLUXR"/>
</dbReference>
<proteinExistence type="predicted"/>